<sequence>MKLSVAPIALVAATVVVAQYGTTSLPEEEGTPTVEQPMYPGVQTPAVMPKLQMVYGADTQSLLSRLLSYFDLTHVASDIATMPVVMTKLYDPASNKFTVVSANVMQSGGAYYIPVCPTSAIANAKQTPVMDVEPAACGYGIQLTPMPSNAAGALNRVIRTAFKAIMSVSRPSFMGMAKQQSAGMMGQMMPESGMMMPAQTTMPAQ</sequence>
<proteinExistence type="predicted"/>
<feature type="chain" id="PRO_5040999463" evidence="1">
    <location>
        <begin position="19"/>
        <end position="205"/>
    </location>
</feature>
<evidence type="ECO:0000313" key="2">
    <source>
        <dbReference type="EMBL" id="KAJ2807492.1"/>
    </source>
</evidence>
<organism evidence="2 3">
    <name type="scientific">Coemansia guatemalensis</name>
    <dbReference type="NCBI Taxonomy" id="2761395"/>
    <lineage>
        <taxon>Eukaryota</taxon>
        <taxon>Fungi</taxon>
        <taxon>Fungi incertae sedis</taxon>
        <taxon>Zoopagomycota</taxon>
        <taxon>Kickxellomycotina</taxon>
        <taxon>Kickxellomycetes</taxon>
        <taxon>Kickxellales</taxon>
        <taxon>Kickxellaceae</taxon>
        <taxon>Coemansia</taxon>
    </lineage>
</organism>
<accession>A0A9W8HXN4</accession>
<evidence type="ECO:0000256" key="1">
    <source>
        <dbReference type="SAM" id="SignalP"/>
    </source>
</evidence>
<evidence type="ECO:0000313" key="3">
    <source>
        <dbReference type="Proteomes" id="UP001140094"/>
    </source>
</evidence>
<name>A0A9W8HXN4_9FUNG</name>
<keyword evidence="3" id="KW-1185">Reference proteome</keyword>
<keyword evidence="1" id="KW-0732">Signal</keyword>
<protein>
    <submittedName>
        <fullName evidence="2">Uncharacterized protein</fullName>
    </submittedName>
</protein>
<comment type="caution">
    <text evidence="2">The sequence shown here is derived from an EMBL/GenBank/DDBJ whole genome shotgun (WGS) entry which is preliminary data.</text>
</comment>
<feature type="signal peptide" evidence="1">
    <location>
        <begin position="1"/>
        <end position="18"/>
    </location>
</feature>
<reference evidence="2" key="1">
    <citation type="submission" date="2022-07" db="EMBL/GenBank/DDBJ databases">
        <title>Phylogenomic reconstructions and comparative analyses of Kickxellomycotina fungi.</title>
        <authorList>
            <person name="Reynolds N.K."/>
            <person name="Stajich J.E."/>
            <person name="Barry K."/>
            <person name="Grigoriev I.V."/>
            <person name="Crous P."/>
            <person name="Smith M.E."/>
        </authorList>
    </citation>
    <scope>NUCLEOTIDE SEQUENCE</scope>
    <source>
        <strain evidence="2">NRRL 1565</strain>
    </source>
</reference>
<gene>
    <name evidence="2" type="ORF">H4R20_001261</name>
</gene>
<dbReference type="AlphaFoldDB" id="A0A9W8HXN4"/>
<dbReference type="EMBL" id="JANBUO010000104">
    <property type="protein sequence ID" value="KAJ2807492.1"/>
    <property type="molecule type" value="Genomic_DNA"/>
</dbReference>
<dbReference type="OrthoDB" id="4062651at2759"/>
<dbReference type="Proteomes" id="UP001140094">
    <property type="component" value="Unassembled WGS sequence"/>
</dbReference>